<dbReference type="SUPFAM" id="SSF53300">
    <property type="entry name" value="vWA-like"/>
    <property type="match status" value="1"/>
</dbReference>
<dbReference type="PANTHER" id="PTHR30634">
    <property type="entry name" value="OUTER MEMBRANE LOLAB LIPOPROTEIN INSERTION APPARATUS"/>
    <property type="match status" value="1"/>
</dbReference>
<sequence>MTTDRETLNRWRLVLGRFAEQQLPLEDNSARLREMDDVLDFLYSREYGEDGEVRQKQASQGSSGLTVPKWITKIRKLFPKETVEILEKHALNEYGLVELLTDKETLKKLEPNMQLLKSVLQCKHLLKGEALETAKQIVKKVAEEIREKLESDVKASLVGKLNRHRRGYVKSIRNLDVKRTIQLNLKNYDQEHKRLVIDQLYFNSRVTTFNKWRVIIAVDESGSMLDSVIHSAIMAGIFAKLPMLKTNLVIFDTEVVDLSNDLEDPVQTLMSIQLGGGTHIAKALRYCRGLIEEPYRTMVVCVTDLMEGYGKNSMYAEAKAILDTGAKLILLPALDYQAVPVYDKEAAQDLKNMGADVAVLTPEGLSKWIATVIS</sequence>
<dbReference type="InterPro" id="IPR008912">
    <property type="entry name" value="Uncharacterised_CoxE"/>
</dbReference>
<protein>
    <submittedName>
        <fullName evidence="1">VWA domain-containing protein</fullName>
    </submittedName>
</protein>
<organism evidence="1 2">
    <name type="scientific">Bacillus kandeliae</name>
    <dbReference type="NCBI Taxonomy" id="3129297"/>
    <lineage>
        <taxon>Bacteria</taxon>
        <taxon>Bacillati</taxon>
        <taxon>Bacillota</taxon>
        <taxon>Bacilli</taxon>
        <taxon>Bacillales</taxon>
        <taxon>Bacillaceae</taxon>
        <taxon>Bacillus</taxon>
    </lineage>
</organism>
<dbReference type="InterPro" id="IPR036465">
    <property type="entry name" value="vWFA_dom_sf"/>
</dbReference>
<reference evidence="1 2" key="1">
    <citation type="submission" date="2024-02" db="EMBL/GenBank/DDBJ databases">
        <title>Seven novel Bacillus-like species.</title>
        <authorList>
            <person name="Liu G."/>
        </authorList>
    </citation>
    <scope>NUCLEOTIDE SEQUENCE [LARGE SCALE GENOMIC DNA]</scope>
    <source>
        <strain evidence="1 2">FJAT-52991</strain>
    </source>
</reference>
<dbReference type="Pfam" id="PF05762">
    <property type="entry name" value="VWA_CoxE"/>
    <property type="match status" value="1"/>
</dbReference>
<dbReference type="RefSeq" id="WP_338754349.1">
    <property type="nucleotide sequence ID" value="NZ_CP147404.1"/>
</dbReference>
<evidence type="ECO:0000313" key="2">
    <source>
        <dbReference type="Proteomes" id="UP001387364"/>
    </source>
</evidence>
<dbReference type="PANTHER" id="PTHR30634:SF16">
    <property type="entry name" value="OUTER-MEMBRANE LIPOPROTEIN LOLB"/>
    <property type="match status" value="1"/>
</dbReference>
<name>A0ABZ2NAD7_9BACI</name>
<gene>
    <name evidence="1" type="ORF">WDJ61_08125</name>
</gene>
<evidence type="ECO:0000313" key="1">
    <source>
        <dbReference type="EMBL" id="WXB94581.1"/>
    </source>
</evidence>
<dbReference type="Proteomes" id="UP001387364">
    <property type="component" value="Chromosome"/>
</dbReference>
<dbReference type="InterPro" id="IPR050458">
    <property type="entry name" value="LolB"/>
</dbReference>
<accession>A0ABZ2NAD7</accession>
<dbReference type="Gene3D" id="3.40.50.410">
    <property type="entry name" value="von Willebrand factor, type A domain"/>
    <property type="match status" value="1"/>
</dbReference>
<dbReference type="EMBL" id="CP147404">
    <property type="protein sequence ID" value="WXB94581.1"/>
    <property type="molecule type" value="Genomic_DNA"/>
</dbReference>
<proteinExistence type="predicted"/>
<keyword evidence="2" id="KW-1185">Reference proteome</keyword>